<reference evidence="2 3" key="1">
    <citation type="submission" date="2020-08" db="EMBL/GenBank/DDBJ databases">
        <title>Genomic Encyclopedia of Type Strains, Phase III (KMG-III): the genomes of soil and plant-associated and newly described type strains.</title>
        <authorList>
            <person name="Whitman W."/>
        </authorList>
    </citation>
    <scope>NUCLEOTIDE SEQUENCE [LARGE SCALE GENOMIC DNA]</scope>
    <source>
        <strain evidence="2 3">CECT 7744</strain>
    </source>
</reference>
<dbReference type="Pfam" id="PF07386">
    <property type="entry name" value="DUF1499"/>
    <property type="match status" value="1"/>
</dbReference>
<dbReference type="RefSeq" id="WP_183383769.1">
    <property type="nucleotide sequence ID" value="NZ_JACHXR010000005.1"/>
</dbReference>
<comment type="caution">
    <text evidence="2">The sequence shown here is derived from an EMBL/GenBank/DDBJ whole genome shotgun (WGS) entry which is preliminary data.</text>
</comment>
<evidence type="ECO:0000313" key="2">
    <source>
        <dbReference type="EMBL" id="MBB3231281.1"/>
    </source>
</evidence>
<proteinExistence type="predicted"/>
<protein>
    <submittedName>
        <fullName evidence="2">Uncharacterized protein (DUF1499 family)</fullName>
    </submittedName>
</protein>
<gene>
    <name evidence="2" type="ORF">FHR97_002136</name>
</gene>
<keyword evidence="1" id="KW-0812">Transmembrane</keyword>
<organism evidence="2 3">
    <name type="scientific">Halomonas stenophila</name>
    <dbReference type="NCBI Taxonomy" id="795312"/>
    <lineage>
        <taxon>Bacteria</taxon>
        <taxon>Pseudomonadati</taxon>
        <taxon>Pseudomonadota</taxon>
        <taxon>Gammaproteobacteria</taxon>
        <taxon>Oceanospirillales</taxon>
        <taxon>Halomonadaceae</taxon>
        <taxon>Halomonas</taxon>
    </lineage>
</organism>
<sequence length="260" mass="27778">MSSLTFKPRRRGGKWPTRLAWLAVILLIVAALLMGGAGPAYRLDLVSLSTSFAWLRQGAHLLIGAGAVGLVALVVAMICRRWRVALVGTLVIVAGASLVALPAQLMQLARSVPPIHDITTDLENPPAFETLAAAREATPNAVAYPGEATARQQRAGYPRLGPLTLDASLGEVRAAAEATARERGWEIAAVEPRRIEATAITRWFGFRDDVVIRLTEMDDGVRVDMRSASRVGKSDLGTNAARIQAFLEALARRVDGGSAP</sequence>
<keyword evidence="1" id="KW-1133">Transmembrane helix</keyword>
<feature type="transmembrane region" description="Helical" evidence="1">
    <location>
        <begin position="58"/>
        <end position="78"/>
    </location>
</feature>
<keyword evidence="3" id="KW-1185">Reference proteome</keyword>
<feature type="transmembrane region" description="Helical" evidence="1">
    <location>
        <begin position="85"/>
        <end position="105"/>
    </location>
</feature>
<dbReference type="AlphaFoldDB" id="A0A7W5HL83"/>
<dbReference type="SUPFAM" id="SSF55961">
    <property type="entry name" value="Bet v1-like"/>
    <property type="match status" value="1"/>
</dbReference>
<dbReference type="Proteomes" id="UP000518892">
    <property type="component" value="Unassembled WGS sequence"/>
</dbReference>
<evidence type="ECO:0000256" key="1">
    <source>
        <dbReference type="SAM" id="Phobius"/>
    </source>
</evidence>
<keyword evidence="1" id="KW-0472">Membrane</keyword>
<evidence type="ECO:0000313" key="3">
    <source>
        <dbReference type="Proteomes" id="UP000518892"/>
    </source>
</evidence>
<dbReference type="EMBL" id="JACHXR010000005">
    <property type="protein sequence ID" value="MBB3231281.1"/>
    <property type="molecule type" value="Genomic_DNA"/>
</dbReference>
<name>A0A7W5HL83_9GAMM</name>
<accession>A0A7W5HL83</accession>
<dbReference type="InterPro" id="IPR010865">
    <property type="entry name" value="DUF1499"/>
</dbReference>